<proteinExistence type="predicted"/>
<dbReference type="PANTHER" id="PTHR19303:SF73">
    <property type="entry name" value="PROTEIN PDC2"/>
    <property type="match status" value="1"/>
</dbReference>
<dbReference type="Proteomes" id="UP000323506">
    <property type="component" value="Chromosome D09"/>
</dbReference>
<dbReference type="InterPro" id="IPR006600">
    <property type="entry name" value="HTH_CenpB_DNA-bd_dom"/>
</dbReference>
<dbReference type="PANTHER" id="PTHR19303">
    <property type="entry name" value="TRANSPOSON"/>
    <property type="match status" value="1"/>
</dbReference>
<dbReference type="GO" id="GO:0003677">
    <property type="term" value="F:DNA binding"/>
    <property type="evidence" value="ECO:0007669"/>
    <property type="project" value="UniProtKB-KW"/>
</dbReference>
<dbReference type="PROSITE" id="PS51253">
    <property type="entry name" value="HTH_CENPB"/>
    <property type="match status" value="1"/>
</dbReference>
<sequence>MASHLKGVKKSTLTDNMRKTLCEYKIEHPSSSQKDLQQWVQQIFDLSFSKEKKNSNVKRHKSAKYLELEKVLYEWFLQYQEKVNMTGEMIQSKAKEFLQKMYGDANSKFNFSIGWLEMFKARHVIKSYRRFGESGSVVMVNIEYALPQIRAILENFDWKDIYNMDETHLFYRLQADHSLATNILEGNEKGELNPEKINVLDPIHFINAAWNISVKPTTIANYMPLEQEIGDVKGIHKLKAVISDLHYRNAMDVEQILNCPSENESLMESPTNEEIIQGNTPNSSTINHSIITQLHMFPVIQNLNPVNCIVQFKAQIHVIPIKITKQQDPDDSSVLPHISPKEAFLAMDTLKNYLIQHKKNIPDLVYALLKVKDEIIFDSHAKKKQLIIFDSHALLKVKDEKRVV</sequence>
<name>A0A5D2B756_GOSDA</name>
<dbReference type="SUPFAM" id="SSF46689">
    <property type="entry name" value="Homeodomain-like"/>
    <property type="match status" value="1"/>
</dbReference>
<dbReference type="Pfam" id="PF03221">
    <property type="entry name" value="HTH_Tnp_Tc5"/>
    <property type="match status" value="1"/>
</dbReference>
<keyword evidence="4" id="KW-1185">Reference proteome</keyword>
<evidence type="ECO:0000313" key="4">
    <source>
        <dbReference type="Proteomes" id="UP000323506"/>
    </source>
</evidence>
<evidence type="ECO:0000313" key="3">
    <source>
        <dbReference type="EMBL" id="TYG52759.1"/>
    </source>
</evidence>
<dbReference type="InterPro" id="IPR009057">
    <property type="entry name" value="Homeodomain-like_sf"/>
</dbReference>
<dbReference type="EMBL" id="CM017709">
    <property type="protein sequence ID" value="TYG52759.1"/>
    <property type="molecule type" value="Genomic_DNA"/>
</dbReference>
<dbReference type="AlphaFoldDB" id="A0A5D2B756"/>
<feature type="domain" description="HTH CENPB-type" evidence="2">
    <location>
        <begin position="56"/>
        <end position="129"/>
    </location>
</feature>
<dbReference type="Gene3D" id="1.10.10.60">
    <property type="entry name" value="Homeodomain-like"/>
    <property type="match status" value="2"/>
</dbReference>
<organism evidence="3 4">
    <name type="scientific">Gossypium darwinii</name>
    <name type="common">Darwin's cotton</name>
    <name type="synonym">Gossypium barbadense var. darwinii</name>
    <dbReference type="NCBI Taxonomy" id="34276"/>
    <lineage>
        <taxon>Eukaryota</taxon>
        <taxon>Viridiplantae</taxon>
        <taxon>Streptophyta</taxon>
        <taxon>Embryophyta</taxon>
        <taxon>Tracheophyta</taxon>
        <taxon>Spermatophyta</taxon>
        <taxon>Magnoliopsida</taxon>
        <taxon>eudicotyledons</taxon>
        <taxon>Gunneridae</taxon>
        <taxon>Pentapetalae</taxon>
        <taxon>rosids</taxon>
        <taxon>malvids</taxon>
        <taxon>Malvales</taxon>
        <taxon>Malvaceae</taxon>
        <taxon>Malvoideae</taxon>
        <taxon>Gossypium</taxon>
    </lineage>
</organism>
<evidence type="ECO:0000259" key="2">
    <source>
        <dbReference type="PROSITE" id="PS51253"/>
    </source>
</evidence>
<evidence type="ECO:0000256" key="1">
    <source>
        <dbReference type="ARBA" id="ARBA00023125"/>
    </source>
</evidence>
<protein>
    <recommendedName>
        <fullName evidence="2">HTH CENPB-type domain-containing protein</fullName>
    </recommendedName>
</protein>
<reference evidence="3 4" key="1">
    <citation type="submission" date="2019-06" db="EMBL/GenBank/DDBJ databases">
        <title>WGS assembly of Gossypium darwinii.</title>
        <authorList>
            <person name="Chen Z.J."/>
            <person name="Sreedasyam A."/>
            <person name="Ando A."/>
            <person name="Song Q."/>
            <person name="De L."/>
            <person name="Hulse-Kemp A."/>
            <person name="Ding M."/>
            <person name="Ye W."/>
            <person name="Kirkbride R."/>
            <person name="Jenkins J."/>
            <person name="Plott C."/>
            <person name="Lovell J."/>
            <person name="Lin Y.-M."/>
            <person name="Vaughn R."/>
            <person name="Liu B."/>
            <person name="Li W."/>
            <person name="Simpson S."/>
            <person name="Scheffler B."/>
            <person name="Saski C."/>
            <person name="Grover C."/>
            <person name="Hu G."/>
            <person name="Conover J."/>
            <person name="Carlson J."/>
            <person name="Shu S."/>
            <person name="Boston L."/>
            <person name="Williams M."/>
            <person name="Peterson D."/>
            <person name="Mcgee K."/>
            <person name="Jones D."/>
            <person name="Wendel J."/>
            <person name="Stelly D."/>
            <person name="Grimwood J."/>
            <person name="Schmutz J."/>
        </authorList>
    </citation>
    <scope>NUCLEOTIDE SEQUENCE [LARGE SCALE GENOMIC DNA]</scope>
    <source>
        <strain evidence="3">1808015.09</strain>
    </source>
</reference>
<gene>
    <name evidence="3" type="ORF">ES288_D09G054600v1</name>
</gene>
<accession>A0A5D2B756</accession>
<dbReference type="InterPro" id="IPR050863">
    <property type="entry name" value="CenT-Element_Derived"/>
</dbReference>
<keyword evidence="1" id="KW-0238">DNA-binding</keyword>
<dbReference type="GO" id="GO:0005634">
    <property type="term" value="C:nucleus"/>
    <property type="evidence" value="ECO:0007669"/>
    <property type="project" value="TreeGrafter"/>
</dbReference>
<dbReference type="SMART" id="SM00674">
    <property type="entry name" value="CENPB"/>
    <property type="match status" value="1"/>
</dbReference>